<gene>
    <name evidence="1" type="ORF">J5V96_03390</name>
</gene>
<evidence type="ECO:0000313" key="1">
    <source>
        <dbReference type="EMBL" id="MBO3662550.1"/>
    </source>
</evidence>
<keyword evidence="2" id="KW-1185">Reference proteome</keyword>
<evidence type="ECO:0000313" key="2">
    <source>
        <dbReference type="Proteomes" id="UP000680132"/>
    </source>
</evidence>
<dbReference type="EMBL" id="JAGFOA010000001">
    <property type="protein sequence ID" value="MBO3662550.1"/>
    <property type="molecule type" value="Genomic_DNA"/>
</dbReference>
<dbReference type="RefSeq" id="WP_208500213.1">
    <property type="nucleotide sequence ID" value="NZ_JAGFOA010000001.1"/>
</dbReference>
<protein>
    <submittedName>
        <fullName evidence="1">Uncharacterized protein</fullName>
    </submittedName>
</protein>
<organism evidence="1 2">
    <name type="scientific">Microbacterium stercoris</name>
    <dbReference type="NCBI Taxonomy" id="2820289"/>
    <lineage>
        <taxon>Bacteria</taxon>
        <taxon>Bacillati</taxon>
        <taxon>Actinomycetota</taxon>
        <taxon>Actinomycetes</taxon>
        <taxon>Micrococcales</taxon>
        <taxon>Microbacteriaceae</taxon>
        <taxon>Microbacterium</taxon>
    </lineage>
</organism>
<dbReference type="AlphaFoldDB" id="A0A939TPM1"/>
<name>A0A939TPM1_9MICO</name>
<dbReference type="Proteomes" id="UP000680132">
    <property type="component" value="Unassembled WGS sequence"/>
</dbReference>
<comment type="caution">
    <text evidence="1">The sequence shown here is derived from an EMBL/GenBank/DDBJ whole genome shotgun (WGS) entry which is preliminary data.</text>
</comment>
<proteinExistence type="predicted"/>
<reference evidence="1" key="1">
    <citation type="submission" date="2021-03" db="EMBL/GenBank/DDBJ databases">
        <title>Microbacterium sp. nov., a novel actinobacterium isolated from cow dung.</title>
        <authorList>
            <person name="Zhang L."/>
        </authorList>
    </citation>
    <scope>NUCLEOTIDE SEQUENCE</scope>
    <source>
        <strain evidence="1">NEAU-LLB</strain>
    </source>
</reference>
<accession>A0A939TPM1</accession>
<sequence>MVTLLLDQRQLEIVLSRTERLLAAQRHGLRIERSSIARVQLTDDPATWLRGVRSPGLHIPRVVSLGTWRSAQGDDFVAVRHGRPGVVIDLEGDERFSRLILSTRHGLALAKALRLDQTSDSEA</sequence>